<evidence type="ECO:0000259" key="6">
    <source>
        <dbReference type="Pfam" id="PF00389"/>
    </source>
</evidence>
<comment type="similarity">
    <text evidence="1 5">Belongs to the D-isomer specific 2-hydroxyacid dehydrogenase family.</text>
</comment>
<dbReference type="PROSITE" id="PS00670">
    <property type="entry name" value="D_2_HYDROXYACID_DH_2"/>
    <property type="match status" value="1"/>
</dbReference>
<feature type="domain" description="D-isomer specific 2-hydroxyacid dehydrogenase catalytic" evidence="6">
    <location>
        <begin position="5"/>
        <end position="303"/>
    </location>
</feature>
<keyword evidence="3 5" id="KW-0560">Oxidoreductase</keyword>
<accession>D3TAU9</accession>
<dbReference type="SUPFAM" id="SSF52283">
    <property type="entry name" value="Formate/glycerate dehydrogenase catalytic domain-like"/>
    <property type="match status" value="1"/>
</dbReference>
<dbReference type="CDD" id="cd05303">
    <property type="entry name" value="PGDH_2"/>
    <property type="match status" value="1"/>
</dbReference>
<dbReference type="PROSITE" id="PS00065">
    <property type="entry name" value="D_2_HYDROXYACID_DH_1"/>
    <property type="match status" value="1"/>
</dbReference>
<keyword evidence="4" id="KW-0520">NAD</keyword>
<evidence type="ECO:0000256" key="4">
    <source>
        <dbReference type="ARBA" id="ARBA00023027"/>
    </source>
</evidence>
<dbReference type="Gene3D" id="3.40.50.720">
    <property type="entry name" value="NAD(P)-binding Rossmann-like Domain"/>
    <property type="match status" value="2"/>
</dbReference>
<dbReference type="InterPro" id="IPR050857">
    <property type="entry name" value="D-2-hydroxyacid_DH"/>
</dbReference>
<evidence type="ECO:0000256" key="5">
    <source>
        <dbReference type="RuleBase" id="RU003719"/>
    </source>
</evidence>
<feature type="domain" description="D-isomer specific 2-hydroxyacid dehydrogenase NAD-binding" evidence="7">
    <location>
        <begin position="105"/>
        <end position="280"/>
    </location>
</feature>
<evidence type="ECO:0000259" key="7">
    <source>
        <dbReference type="Pfam" id="PF02826"/>
    </source>
</evidence>
<keyword evidence="2" id="KW-0028">Amino-acid biosynthesis</keyword>
<dbReference type="Pfam" id="PF00389">
    <property type="entry name" value="2-Hacid_dh"/>
    <property type="match status" value="1"/>
</dbReference>
<dbReference type="SUPFAM" id="SSF51735">
    <property type="entry name" value="NAD(P)-binding Rossmann-fold domains"/>
    <property type="match status" value="1"/>
</dbReference>
<dbReference type="PANTHER" id="PTHR42789">
    <property type="entry name" value="D-ISOMER SPECIFIC 2-HYDROXYACID DEHYDROGENASE FAMILY PROTEIN (AFU_ORTHOLOGUE AFUA_6G10090)"/>
    <property type="match status" value="1"/>
</dbReference>
<dbReference type="HOGENOM" id="CLU_019796_1_3_2"/>
<dbReference type="RefSeq" id="WP_012997421.1">
    <property type="nucleotide sequence ID" value="NC_013926.1"/>
</dbReference>
<evidence type="ECO:0000256" key="1">
    <source>
        <dbReference type="ARBA" id="ARBA00005854"/>
    </source>
</evidence>
<dbReference type="Pfam" id="PF02826">
    <property type="entry name" value="2-Hacid_dh_C"/>
    <property type="match status" value="1"/>
</dbReference>
<evidence type="ECO:0000256" key="3">
    <source>
        <dbReference type="ARBA" id="ARBA00023002"/>
    </source>
</evidence>
<keyword evidence="9" id="KW-1185">Reference proteome</keyword>
<dbReference type="EC" id="1.1.1.95" evidence="8"/>
<dbReference type="InterPro" id="IPR029752">
    <property type="entry name" value="D-isomer_DH_CS1"/>
</dbReference>
<evidence type="ECO:0000313" key="8">
    <source>
        <dbReference type="EMBL" id="ADD09228.1"/>
    </source>
</evidence>
<proteinExistence type="inferred from homology"/>
<dbReference type="GO" id="GO:0008652">
    <property type="term" value="P:amino acid biosynthetic process"/>
    <property type="evidence" value="ECO:0007669"/>
    <property type="project" value="UniProtKB-KW"/>
</dbReference>
<dbReference type="PANTHER" id="PTHR42789:SF1">
    <property type="entry name" value="D-ISOMER SPECIFIC 2-HYDROXYACID DEHYDROGENASE FAMILY PROTEIN (AFU_ORTHOLOGUE AFUA_6G10090)"/>
    <property type="match status" value="1"/>
</dbReference>
<dbReference type="Proteomes" id="UP000001400">
    <property type="component" value="Chromosome"/>
</dbReference>
<dbReference type="AlphaFoldDB" id="D3TAU9"/>
<sequence>MKVGICDPIAKEGVELLKKEGFEVVDLTGLPKDELSNHVRDLDAIIVRSATKVRKEMIDAAEKLKAIGRAGVGLDNIDVEYAKSKGIKVINTPGATSISVAELTIGLILAVMRKIAYADREMRNGAWPKKKCKGIEMYGKTLGIIGIGRIGREVAKRATAFGMKVIYYDVYRPDESTEKELAIEFRELDALVSEADVITLHLPLTPETKHLINKERIEMMKDGAIIINAARGGIVDENALYEALKSGKLYGAALDVYENEPLKESKLFELDNIVLTPHIGAQAKEGQTRAGIEVAKKIAEALKS</sequence>
<dbReference type="KEGG" id="abi:Aboo_1421"/>
<dbReference type="GO" id="GO:0051287">
    <property type="term" value="F:NAD binding"/>
    <property type="evidence" value="ECO:0007669"/>
    <property type="project" value="InterPro"/>
</dbReference>
<dbReference type="InterPro" id="IPR006140">
    <property type="entry name" value="D-isomer_DH_NAD-bd"/>
</dbReference>
<dbReference type="FunFam" id="3.40.50.720:FF:000021">
    <property type="entry name" value="D-3-phosphoglycerate dehydrogenase"/>
    <property type="match status" value="1"/>
</dbReference>
<dbReference type="OrthoDB" id="7437at2157"/>
<evidence type="ECO:0000256" key="2">
    <source>
        <dbReference type="ARBA" id="ARBA00022605"/>
    </source>
</evidence>
<dbReference type="GO" id="GO:0004617">
    <property type="term" value="F:phosphoglycerate dehydrogenase activity"/>
    <property type="evidence" value="ECO:0007669"/>
    <property type="project" value="UniProtKB-EC"/>
</dbReference>
<name>D3TAU9_ACIB4</name>
<dbReference type="EMBL" id="CP001941">
    <property type="protein sequence ID" value="ADD09228.1"/>
    <property type="molecule type" value="Genomic_DNA"/>
</dbReference>
<dbReference type="GeneID" id="8828385"/>
<dbReference type="InterPro" id="IPR029753">
    <property type="entry name" value="D-isomer_DH_CS"/>
</dbReference>
<protein>
    <submittedName>
        <fullName evidence="8">Phosphoglycerate dehydrogenase</fullName>
        <ecNumber evidence="8">1.1.1.95</ecNumber>
    </submittedName>
</protein>
<gene>
    <name evidence="8" type="ordered locus">Aboo_1421</name>
</gene>
<reference evidence="8" key="1">
    <citation type="submission" date="2010-02" db="EMBL/GenBank/DDBJ databases">
        <title>Complete sequence of Aciduliprofundum boonei T469.</title>
        <authorList>
            <consortium name="US DOE Joint Genome Institute"/>
            <person name="Lucas S."/>
            <person name="Copeland A."/>
            <person name="Lapidus A."/>
            <person name="Cheng J.-F."/>
            <person name="Bruce D."/>
            <person name="Goodwin L."/>
            <person name="Pitluck S."/>
            <person name="Saunders E."/>
            <person name="Detter J.C."/>
            <person name="Han C."/>
            <person name="Tapia R."/>
            <person name="Land M."/>
            <person name="Hauser L."/>
            <person name="Kyrpides N."/>
            <person name="Mikhailova N."/>
            <person name="Flores G."/>
            <person name="Reysenbach A.-L."/>
            <person name="Woyke T."/>
        </authorList>
    </citation>
    <scope>NUCLEOTIDE SEQUENCE</scope>
    <source>
        <strain evidence="8">T469</strain>
    </source>
</reference>
<dbReference type="PROSITE" id="PS00671">
    <property type="entry name" value="D_2_HYDROXYACID_DH_3"/>
    <property type="match status" value="1"/>
</dbReference>
<dbReference type="InterPro" id="IPR036291">
    <property type="entry name" value="NAD(P)-bd_dom_sf"/>
</dbReference>
<dbReference type="InterPro" id="IPR006139">
    <property type="entry name" value="D-isomer_2_OHA_DH_cat_dom"/>
</dbReference>
<organism evidence="8 9">
    <name type="scientific">Aciduliprofundum boonei (strain DSM 19572 / T469)</name>
    <dbReference type="NCBI Taxonomy" id="439481"/>
    <lineage>
        <taxon>Archaea</taxon>
        <taxon>Methanobacteriati</taxon>
        <taxon>Thermoplasmatota</taxon>
        <taxon>DHVE2 group</taxon>
        <taxon>Candidatus Aciduliprofundum</taxon>
    </lineage>
</organism>
<evidence type="ECO:0000313" key="9">
    <source>
        <dbReference type="Proteomes" id="UP000001400"/>
    </source>
</evidence>